<evidence type="ECO:0000259" key="7">
    <source>
        <dbReference type="PROSITE" id="PS50977"/>
    </source>
</evidence>
<accession>A0ABS3AZ34</accession>
<evidence type="ECO:0000256" key="4">
    <source>
        <dbReference type="ARBA" id="ARBA00023125"/>
    </source>
</evidence>
<comment type="caution">
    <text evidence="8">The sequence shown here is derived from an EMBL/GenBank/DDBJ whole genome shotgun (WGS) entry which is preliminary data.</text>
</comment>
<keyword evidence="5" id="KW-0804">Transcription</keyword>
<keyword evidence="2" id="KW-0678">Repressor</keyword>
<dbReference type="RefSeq" id="WP_206228961.1">
    <property type="nucleotide sequence ID" value="NZ_JAFIWB010000003.1"/>
</dbReference>
<dbReference type="Gene3D" id="1.10.357.10">
    <property type="entry name" value="Tetracycline Repressor, domain 2"/>
    <property type="match status" value="1"/>
</dbReference>
<protein>
    <submittedName>
        <fullName evidence="8">TetR/AcrR family transcriptional regulator C-terminal domain-containing protein</fullName>
    </submittedName>
</protein>
<evidence type="ECO:0000256" key="2">
    <source>
        <dbReference type="ARBA" id="ARBA00022491"/>
    </source>
</evidence>
<organism evidence="8 9">
    <name type="scientific">Xanthomonas bonasiae</name>
    <dbReference type="NCBI Taxonomy" id="2810351"/>
    <lineage>
        <taxon>Bacteria</taxon>
        <taxon>Pseudomonadati</taxon>
        <taxon>Pseudomonadota</taxon>
        <taxon>Gammaproteobacteria</taxon>
        <taxon>Lysobacterales</taxon>
        <taxon>Lysobacteraceae</taxon>
        <taxon>Xanthomonas</taxon>
    </lineage>
</organism>
<evidence type="ECO:0000313" key="8">
    <source>
        <dbReference type="EMBL" id="MBN6101452.1"/>
    </source>
</evidence>
<dbReference type="PRINTS" id="PR00455">
    <property type="entry name" value="HTHTETR"/>
</dbReference>
<dbReference type="PROSITE" id="PS50977">
    <property type="entry name" value="HTH_TETR_2"/>
    <property type="match status" value="1"/>
</dbReference>
<dbReference type="Pfam" id="PF02909">
    <property type="entry name" value="TetR_C_1"/>
    <property type="match status" value="1"/>
</dbReference>
<dbReference type="SUPFAM" id="SSF48498">
    <property type="entry name" value="Tetracyclin repressor-like, C-terminal domain"/>
    <property type="match status" value="1"/>
</dbReference>
<evidence type="ECO:0000256" key="3">
    <source>
        <dbReference type="ARBA" id="ARBA00023015"/>
    </source>
</evidence>
<dbReference type="InterPro" id="IPR004111">
    <property type="entry name" value="Repressor_TetR_C"/>
</dbReference>
<dbReference type="SUPFAM" id="SSF46689">
    <property type="entry name" value="Homeodomain-like"/>
    <property type="match status" value="1"/>
</dbReference>
<dbReference type="PANTHER" id="PTHR30055">
    <property type="entry name" value="HTH-TYPE TRANSCRIPTIONAL REGULATOR RUTR"/>
    <property type="match status" value="1"/>
</dbReference>
<dbReference type="InterPro" id="IPR009057">
    <property type="entry name" value="Homeodomain-like_sf"/>
</dbReference>
<dbReference type="PRINTS" id="PR00400">
    <property type="entry name" value="TETREPRESSOR"/>
</dbReference>
<evidence type="ECO:0000256" key="1">
    <source>
        <dbReference type="ARBA" id="ARBA00002856"/>
    </source>
</evidence>
<keyword evidence="9" id="KW-1185">Reference proteome</keyword>
<evidence type="ECO:0000256" key="5">
    <source>
        <dbReference type="ARBA" id="ARBA00023163"/>
    </source>
</evidence>
<reference evidence="8 9" key="1">
    <citation type="submission" date="2021-02" db="EMBL/GenBank/DDBJ databases">
        <title>Taxonomically Unique Crown Gall-Associated Xanthomonas Stains Have Deficiency in Virulence Repertories.</title>
        <authorList>
            <person name="Mafakheri H."/>
            <person name="Taghavi S.M."/>
            <person name="Dimkic I."/>
            <person name="Nemanja K."/>
            <person name="Osdaghi E."/>
        </authorList>
    </citation>
    <scope>NUCLEOTIDE SEQUENCE [LARGE SCALE GENOMIC DNA]</scope>
    <source>
        <strain evidence="8 9">FX4</strain>
    </source>
</reference>
<dbReference type="Proteomes" id="UP000695802">
    <property type="component" value="Unassembled WGS sequence"/>
</dbReference>
<dbReference type="PANTHER" id="PTHR30055:SF151">
    <property type="entry name" value="TRANSCRIPTIONAL REGULATORY PROTEIN"/>
    <property type="match status" value="1"/>
</dbReference>
<evidence type="ECO:0000256" key="6">
    <source>
        <dbReference type="PROSITE-ProRule" id="PRU00335"/>
    </source>
</evidence>
<keyword evidence="4 6" id="KW-0238">DNA-binding</keyword>
<keyword evidence="3" id="KW-0805">Transcription regulation</keyword>
<sequence>MRKTLGREQIVDAAFQLLDAAGIEGVSLRKVACQLGIRAPSLYWHFKSKQALIDAMADALIEDVARDIPAGQPWRATLRQVAHEFRLGLKAHRDGARVYAGTYIASDNVLRLGEAMIKALAEAGAPVGFAATAAMDLAYYVMGFVIEEQAMPDYRHLEDVGKAFLALSQARFPYCWQARHLLTEPDFDRRFEQGLGLMLDGIEHWLAQADAQPGQHGDLPAQARAAVAP</sequence>
<feature type="DNA-binding region" description="H-T-H motif" evidence="6">
    <location>
        <begin position="27"/>
        <end position="46"/>
    </location>
</feature>
<dbReference type="Gene3D" id="1.10.10.60">
    <property type="entry name" value="Homeodomain-like"/>
    <property type="match status" value="1"/>
</dbReference>
<comment type="function">
    <text evidence="1">TetR is the repressor of the tetracycline resistance element; its N-terminal region forms a helix-turn-helix structure and binds DNA. Binding of tetracycline to TetR reduces the repressor affinity for the tetracycline resistance gene (tetA) promoter operator sites.</text>
</comment>
<gene>
    <name evidence="8" type="ORF">JR064_04665</name>
</gene>
<proteinExistence type="predicted"/>
<dbReference type="InterPro" id="IPR003012">
    <property type="entry name" value="Tet_transcr_reg_TetR"/>
</dbReference>
<dbReference type="EMBL" id="JAFIWB010000003">
    <property type="protein sequence ID" value="MBN6101452.1"/>
    <property type="molecule type" value="Genomic_DNA"/>
</dbReference>
<dbReference type="Pfam" id="PF00440">
    <property type="entry name" value="TetR_N"/>
    <property type="match status" value="1"/>
</dbReference>
<name>A0ABS3AZ34_9XANT</name>
<evidence type="ECO:0000313" key="9">
    <source>
        <dbReference type="Proteomes" id="UP000695802"/>
    </source>
</evidence>
<dbReference type="InterPro" id="IPR036271">
    <property type="entry name" value="Tet_transcr_reg_TetR-rel_C_sf"/>
</dbReference>
<dbReference type="InterPro" id="IPR001647">
    <property type="entry name" value="HTH_TetR"/>
</dbReference>
<feature type="domain" description="HTH tetR-type" evidence="7">
    <location>
        <begin position="4"/>
        <end position="64"/>
    </location>
</feature>
<dbReference type="InterPro" id="IPR050109">
    <property type="entry name" value="HTH-type_TetR-like_transc_reg"/>
</dbReference>